<accession>A0A388L4K1</accession>
<dbReference type="InterPro" id="IPR011990">
    <property type="entry name" value="TPR-like_helical_dom_sf"/>
</dbReference>
<dbReference type="Proteomes" id="UP000265515">
    <property type="component" value="Unassembled WGS sequence"/>
</dbReference>
<feature type="compositionally biased region" description="Basic and acidic residues" evidence="1">
    <location>
        <begin position="1213"/>
        <end position="1230"/>
    </location>
</feature>
<dbReference type="GO" id="GO:0046983">
    <property type="term" value="F:protein dimerization activity"/>
    <property type="evidence" value="ECO:0007669"/>
    <property type="project" value="InterPro"/>
</dbReference>
<dbReference type="InterPro" id="IPR001969">
    <property type="entry name" value="Aspartic_peptidase_AS"/>
</dbReference>
<feature type="domain" description="DUF659" evidence="2">
    <location>
        <begin position="357"/>
        <end position="487"/>
    </location>
</feature>
<evidence type="ECO:0000259" key="2">
    <source>
        <dbReference type="Pfam" id="PF04937"/>
    </source>
</evidence>
<keyword evidence="5" id="KW-1185">Reference proteome</keyword>
<feature type="compositionally biased region" description="Basic and acidic residues" evidence="1">
    <location>
        <begin position="789"/>
        <end position="800"/>
    </location>
</feature>
<dbReference type="SUPFAM" id="SSF48452">
    <property type="entry name" value="TPR-like"/>
    <property type="match status" value="1"/>
</dbReference>
<proteinExistence type="predicted"/>
<feature type="compositionally biased region" description="Acidic residues" evidence="1">
    <location>
        <begin position="845"/>
        <end position="858"/>
    </location>
</feature>
<dbReference type="InterPro" id="IPR021109">
    <property type="entry name" value="Peptidase_aspartic_dom_sf"/>
</dbReference>
<feature type="region of interest" description="Disordered" evidence="1">
    <location>
        <begin position="1198"/>
        <end position="1261"/>
    </location>
</feature>
<dbReference type="SUPFAM" id="SSF53098">
    <property type="entry name" value="Ribonuclease H-like"/>
    <property type="match status" value="1"/>
</dbReference>
<dbReference type="InterPro" id="IPR007021">
    <property type="entry name" value="DUF659"/>
</dbReference>
<evidence type="ECO:0000256" key="1">
    <source>
        <dbReference type="SAM" id="MobiDB-lite"/>
    </source>
</evidence>
<feature type="compositionally biased region" description="Basic and acidic residues" evidence="1">
    <location>
        <begin position="141"/>
        <end position="155"/>
    </location>
</feature>
<dbReference type="Pfam" id="PF13650">
    <property type="entry name" value="Asp_protease_2"/>
    <property type="match status" value="1"/>
</dbReference>
<feature type="region of interest" description="Disordered" evidence="1">
    <location>
        <begin position="127"/>
        <end position="186"/>
    </location>
</feature>
<dbReference type="PANTHER" id="PTHR32166">
    <property type="entry name" value="OSJNBA0013A04.12 PROTEIN"/>
    <property type="match status" value="1"/>
</dbReference>
<dbReference type="Pfam" id="PF05699">
    <property type="entry name" value="Dimer_Tnp_hAT"/>
    <property type="match status" value="1"/>
</dbReference>
<dbReference type="InterPro" id="IPR008906">
    <property type="entry name" value="HATC_C_dom"/>
</dbReference>
<dbReference type="SUPFAM" id="SSF50630">
    <property type="entry name" value="Acid proteases"/>
    <property type="match status" value="1"/>
</dbReference>
<organism evidence="4 5">
    <name type="scientific">Chara braunii</name>
    <name type="common">Braun's stonewort</name>
    <dbReference type="NCBI Taxonomy" id="69332"/>
    <lineage>
        <taxon>Eukaryota</taxon>
        <taxon>Viridiplantae</taxon>
        <taxon>Streptophyta</taxon>
        <taxon>Charophyceae</taxon>
        <taxon>Charales</taxon>
        <taxon>Characeae</taxon>
        <taxon>Chara</taxon>
    </lineage>
</organism>
<name>A0A388L4K1_CHABU</name>
<dbReference type="GO" id="GO:0004190">
    <property type="term" value="F:aspartic-type endopeptidase activity"/>
    <property type="evidence" value="ECO:0007669"/>
    <property type="project" value="InterPro"/>
</dbReference>
<feature type="region of interest" description="Disordered" evidence="1">
    <location>
        <begin position="777"/>
        <end position="865"/>
    </location>
</feature>
<dbReference type="SMART" id="SM00028">
    <property type="entry name" value="TPR"/>
    <property type="match status" value="2"/>
</dbReference>
<feature type="compositionally biased region" description="Acidic residues" evidence="1">
    <location>
        <begin position="817"/>
        <end position="831"/>
    </location>
</feature>
<comment type="caution">
    <text evidence="4">The sequence shown here is derived from an EMBL/GenBank/DDBJ whole genome shotgun (WGS) entry which is preliminary data.</text>
</comment>
<dbReference type="Pfam" id="PF04937">
    <property type="entry name" value="DUF659"/>
    <property type="match status" value="1"/>
</dbReference>
<evidence type="ECO:0000313" key="5">
    <source>
        <dbReference type="Proteomes" id="UP000265515"/>
    </source>
</evidence>
<dbReference type="Gene3D" id="1.25.40.10">
    <property type="entry name" value="Tetratricopeptide repeat domain"/>
    <property type="match status" value="1"/>
</dbReference>
<protein>
    <submittedName>
        <fullName evidence="4">Uncharacterized protein</fullName>
    </submittedName>
</protein>
<dbReference type="PANTHER" id="PTHR32166:SF123">
    <property type="entry name" value="BED-TYPE DOMAIN-CONTAINING PROTEIN"/>
    <property type="match status" value="1"/>
</dbReference>
<dbReference type="Gramene" id="GBG77235">
    <property type="protein sequence ID" value="GBG77235"/>
    <property type="gene ID" value="CBR_g23563"/>
</dbReference>
<gene>
    <name evidence="4" type="ORF">CBR_g23563</name>
</gene>
<dbReference type="EMBL" id="BFEA01000263">
    <property type="protein sequence ID" value="GBG77235.1"/>
    <property type="molecule type" value="Genomic_DNA"/>
</dbReference>
<dbReference type="CDD" id="cd00303">
    <property type="entry name" value="retropepsin_like"/>
    <property type="match status" value="1"/>
</dbReference>
<dbReference type="PROSITE" id="PS00141">
    <property type="entry name" value="ASP_PROTEASE"/>
    <property type="match status" value="1"/>
</dbReference>
<dbReference type="InterPro" id="IPR019734">
    <property type="entry name" value="TPR_rpt"/>
</dbReference>
<feature type="compositionally biased region" description="Acidic residues" evidence="1">
    <location>
        <begin position="777"/>
        <end position="788"/>
    </location>
</feature>
<evidence type="ECO:0000259" key="3">
    <source>
        <dbReference type="Pfam" id="PF05699"/>
    </source>
</evidence>
<dbReference type="InterPro" id="IPR012337">
    <property type="entry name" value="RNaseH-like_sf"/>
</dbReference>
<feature type="domain" description="HAT C-terminal dimerisation" evidence="3">
    <location>
        <begin position="672"/>
        <end position="747"/>
    </location>
</feature>
<dbReference type="Gene3D" id="2.40.70.10">
    <property type="entry name" value="Acid Proteases"/>
    <property type="match status" value="1"/>
</dbReference>
<sequence>MNELHARRDLALERRVHYPHWGLPDAAPNKVLKTVSTIARGHAHGHGRSRPSDLPDRAVEIDRAPSKRAAPKGASPTILRIVNEFSGAGVESLLGAEQTNRRISLRPSILPFYQLFIGSGGRGCSSMASGSRAGGAVGGEGSRRQLERGGGRGKDIASLSAPSSGVVDKVPTPATDPSLFIPQPEGRQTKLQGEREVWKHVEKGQEVVPKGRGEYWLRCRLCSTVYRGTSTRAVEHFLKLQKPCPFRTGEILHKLVAQGAKVLPKDKKTQYLLQNYRQLHNISAGGAAKTTRVRLYLAVMRNHNRRLLLGGSPWRSWCSGEKKLQRHRRWEKMTAGEVAVFKAHSDCHARVHFHAHLTKCWDVTGCTFITDGSNDRRERPVMNFLAAGEQGAVLVATVYMDDKKKTGAALARLWEKIMREIGQQRINAICTDNAEVNKRAAQILERHTDLAVSRIPWVPCAAHCSSLLLRDISKLEWVKGTVKRGHTIVKFIRNHHTTNSFMMSLDSSLTLSRPTEVRFGSVYRMLERIHNRRAVLKDMVDATNVGKWKAMRWSNAKLQAKADLVYFTMRRDAWWTELRKVAEMMESLYLLPRRMDKDKTAPSNLVEYDRLMERTLAEVVLTPEQQSSVLEKRQIGGRWKSKAHVDIMKDLREFHKRPTAYDPKWKDKKMWEEDEVEDVDTISLLEWWATHGGDAPKLQAIAIKVMGMWSTATPAERNWSSMDLVHSKRRNRLKPATVEKLVYIHWNMNLLRASKNLKDHHYVDLWAEFFESLPDAEEGDDPLLEVSEEEKGKTEEEQAREWALTKLPKARIPKNLEEDEEERTDDSDLEDEIWKGKAQWSETSSEGEAEDGSDDDFELGAQPSILDTTYDPNNIMFLKNRGLCHRNRREFELALADFDRVLVQKPRDFSTLSNRGYVHRKIGNYQQAIEEDIHSLDDSVKNQQRSLDQVNSRLQQLEQRPVAAPVASSSNTSNRLDALEVDVGALKDDVQLQQTATEQLEQRICTAATHSSTSQCESTPKFDGQEIFCDATKTDPIPWFRQFELKLQLHHVSEAKHHAYVYSRLGGACQVWMDNLLYKYGVVAADLHTKISWDDLKAAWHKRHDAEWRLDAEFQRLTSIPDVPMGFMVVKDYFISRSCPALGNALTQVADTLTTTAELFDKDAQIIVTNVEAKNLNRSSAVGSSREQHRSKVVVVAATMPTDPSSEAVSANEGDRLAAARDSGRPDRGRGRGKRKTNTTSNTGPGAAAQAPWNHYGLSEHGTHAQGQNVCAASCPSGSGDLSSSRDLAHEFNIEALDPLTSEDFAWLLLPTTGRLSGPQCATLCAHLHTYLSFYAPPTSPMDDEVAVGDILAYVTKVAREFRKQRYDDNNTPLLYVCIQVGQVSCNALLDSGASHNFMSQALMQRAGLGAQVRRKANPTTIKLVDGKTQQLPDRYIEAVPVYFAPHACEPVTFDILDKDFDIILGMPWLASADHTVNFH</sequence>
<evidence type="ECO:0000313" key="4">
    <source>
        <dbReference type="EMBL" id="GBG77235.1"/>
    </source>
</evidence>
<dbReference type="GO" id="GO:0006508">
    <property type="term" value="P:proteolysis"/>
    <property type="evidence" value="ECO:0007669"/>
    <property type="project" value="InterPro"/>
</dbReference>
<reference evidence="4 5" key="1">
    <citation type="journal article" date="2018" name="Cell">
        <title>The Chara Genome: Secondary Complexity and Implications for Plant Terrestrialization.</title>
        <authorList>
            <person name="Nishiyama T."/>
            <person name="Sakayama H."/>
            <person name="Vries J.D."/>
            <person name="Buschmann H."/>
            <person name="Saint-Marcoux D."/>
            <person name="Ullrich K.K."/>
            <person name="Haas F.B."/>
            <person name="Vanderstraeten L."/>
            <person name="Becker D."/>
            <person name="Lang D."/>
            <person name="Vosolsobe S."/>
            <person name="Rombauts S."/>
            <person name="Wilhelmsson P.K.I."/>
            <person name="Janitza P."/>
            <person name="Kern R."/>
            <person name="Heyl A."/>
            <person name="Rumpler F."/>
            <person name="Villalobos L.I.A.C."/>
            <person name="Clay J.M."/>
            <person name="Skokan R."/>
            <person name="Toyoda A."/>
            <person name="Suzuki Y."/>
            <person name="Kagoshima H."/>
            <person name="Schijlen E."/>
            <person name="Tajeshwar N."/>
            <person name="Catarino B."/>
            <person name="Hetherington A.J."/>
            <person name="Saltykova A."/>
            <person name="Bonnot C."/>
            <person name="Breuninger H."/>
            <person name="Symeonidi A."/>
            <person name="Radhakrishnan G.V."/>
            <person name="Van Nieuwerburgh F."/>
            <person name="Deforce D."/>
            <person name="Chang C."/>
            <person name="Karol K.G."/>
            <person name="Hedrich R."/>
            <person name="Ulvskov P."/>
            <person name="Glockner G."/>
            <person name="Delwiche C.F."/>
            <person name="Petrasek J."/>
            <person name="Van de Peer Y."/>
            <person name="Friml J."/>
            <person name="Beilby M."/>
            <person name="Dolan L."/>
            <person name="Kohara Y."/>
            <person name="Sugano S."/>
            <person name="Fujiyama A."/>
            <person name="Delaux P.-M."/>
            <person name="Quint M."/>
            <person name="TheiBen G."/>
            <person name="Hagemann M."/>
            <person name="Harholt J."/>
            <person name="Dunand C."/>
            <person name="Zachgo S."/>
            <person name="Langdale J."/>
            <person name="Maumus F."/>
            <person name="Straeten D.V.D."/>
            <person name="Gould S.B."/>
            <person name="Rensing S.A."/>
        </authorList>
    </citation>
    <scope>NUCLEOTIDE SEQUENCE [LARGE SCALE GENOMIC DNA]</scope>
    <source>
        <strain evidence="4 5">S276</strain>
    </source>
</reference>